<dbReference type="Pfam" id="PF09588">
    <property type="entry name" value="YqaJ"/>
    <property type="match status" value="1"/>
</dbReference>
<dbReference type="PANTHER" id="PTHR39953">
    <property type="entry name" value="RE54151P"/>
    <property type="match status" value="1"/>
</dbReference>
<keyword evidence="3" id="KW-1185">Reference proteome</keyword>
<reference evidence="2 3" key="1">
    <citation type="journal article" date="2023" name="Nucleic Acids Res.">
        <title>The hologenome of Daphnia magna reveals possible DNA methylation and microbiome-mediated evolution of the host genome.</title>
        <authorList>
            <person name="Chaturvedi A."/>
            <person name="Li X."/>
            <person name="Dhandapani V."/>
            <person name="Marshall H."/>
            <person name="Kissane S."/>
            <person name="Cuenca-Cambronero M."/>
            <person name="Asole G."/>
            <person name="Calvet F."/>
            <person name="Ruiz-Romero M."/>
            <person name="Marangio P."/>
            <person name="Guigo R."/>
            <person name="Rago D."/>
            <person name="Mirbahai L."/>
            <person name="Eastwood N."/>
            <person name="Colbourne J.K."/>
            <person name="Zhou J."/>
            <person name="Mallon E."/>
            <person name="Orsini L."/>
        </authorList>
    </citation>
    <scope>NUCLEOTIDE SEQUENCE [LARGE SCALE GENOMIC DNA]</scope>
    <source>
        <strain evidence="2">LRV0_1</strain>
    </source>
</reference>
<name>A0ABR0B9X1_9CRUS</name>
<accession>A0ABR0B9X1</accession>
<dbReference type="Gene3D" id="3.90.320.10">
    <property type="match status" value="1"/>
</dbReference>
<evidence type="ECO:0000259" key="1">
    <source>
        <dbReference type="Pfam" id="PF09588"/>
    </source>
</evidence>
<dbReference type="PANTHER" id="PTHR39953:SF1">
    <property type="entry name" value="RE54151P"/>
    <property type="match status" value="1"/>
</dbReference>
<proteinExistence type="predicted"/>
<dbReference type="EMBL" id="JAOYFB010000043">
    <property type="protein sequence ID" value="KAK4045381.1"/>
    <property type="molecule type" value="Genomic_DNA"/>
</dbReference>
<dbReference type="Proteomes" id="UP001234178">
    <property type="component" value="Unassembled WGS sequence"/>
</dbReference>
<organism evidence="2 3">
    <name type="scientific">Daphnia magna</name>
    <dbReference type="NCBI Taxonomy" id="35525"/>
    <lineage>
        <taxon>Eukaryota</taxon>
        <taxon>Metazoa</taxon>
        <taxon>Ecdysozoa</taxon>
        <taxon>Arthropoda</taxon>
        <taxon>Crustacea</taxon>
        <taxon>Branchiopoda</taxon>
        <taxon>Diplostraca</taxon>
        <taxon>Cladocera</taxon>
        <taxon>Anomopoda</taxon>
        <taxon>Daphniidae</taxon>
        <taxon>Daphnia</taxon>
    </lineage>
</organism>
<dbReference type="InterPro" id="IPR019080">
    <property type="entry name" value="YqaJ_viral_recombinase"/>
</dbReference>
<dbReference type="SUPFAM" id="SSF52980">
    <property type="entry name" value="Restriction endonuclease-like"/>
    <property type="match status" value="1"/>
</dbReference>
<sequence length="175" mass="19442">MKNENCKIAAAKTASQSECGHWFKLRITASKLFEVSRCQSKSGSLVDLMLGAKLIQSPAMERGIRLEKEVLAKVEALKPTKFQICGLLLSPDFPFFGASPDGINEDCVREIKCPFSLKSKLSYINARDEISAKCVAQMQLQMVLSNRKSCLFFVAEPDFEISCKVSIREGPTNIQ</sequence>
<protein>
    <recommendedName>
        <fullName evidence="1">YqaJ viral recombinase domain-containing protein</fullName>
    </recommendedName>
</protein>
<comment type="caution">
    <text evidence="2">The sequence shown here is derived from an EMBL/GenBank/DDBJ whole genome shotgun (WGS) entry which is preliminary data.</text>
</comment>
<evidence type="ECO:0000313" key="3">
    <source>
        <dbReference type="Proteomes" id="UP001234178"/>
    </source>
</evidence>
<gene>
    <name evidence="2" type="ORF">OUZ56_032988</name>
</gene>
<feature type="domain" description="YqaJ viral recombinase" evidence="1">
    <location>
        <begin position="27"/>
        <end position="147"/>
    </location>
</feature>
<dbReference type="InterPro" id="IPR011604">
    <property type="entry name" value="PDDEXK-like_dom_sf"/>
</dbReference>
<dbReference type="CDD" id="cd22343">
    <property type="entry name" value="PDDEXK_lambda_exonuclease-like"/>
    <property type="match status" value="1"/>
</dbReference>
<dbReference type="InterPro" id="IPR011335">
    <property type="entry name" value="Restrct_endonuc-II-like"/>
</dbReference>
<evidence type="ECO:0000313" key="2">
    <source>
        <dbReference type="EMBL" id="KAK4045381.1"/>
    </source>
</evidence>